<dbReference type="RefSeq" id="WP_345595058.1">
    <property type="nucleotide sequence ID" value="NZ_BAABJG010000055.1"/>
</dbReference>
<comment type="caution">
    <text evidence="1">The sequence shown here is derived from an EMBL/GenBank/DDBJ whole genome shotgun (WGS) entry which is preliminary data.</text>
</comment>
<accession>A0ABW3UG38</accession>
<dbReference type="Proteomes" id="UP001597180">
    <property type="component" value="Unassembled WGS sequence"/>
</dbReference>
<evidence type="ECO:0000313" key="1">
    <source>
        <dbReference type="EMBL" id="MFD1219545.1"/>
    </source>
</evidence>
<proteinExistence type="predicted"/>
<reference evidence="2" key="1">
    <citation type="journal article" date="2019" name="Int. J. Syst. Evol. Microbiol.">
        <title>The Global Catalogue of Microorganisms (GCM) 10K type strain sequencing project: providing services to taxonomists for standard genome sequencing and annotation.</title>
        <authorList>
            <consortium name="The Broad Institute Genomics Platform"/>
            <consortium name="The Broad Institute Genome Sequencing Center for Infectious Disease"/>
            <person name="Wu L."/>
            <person name="Ma J."/>
        </authorList>
    </citation>
    <scope>NUCLEOTIDE SEQUENCE [LARGE SCALE GENOMIC DNA]</scope>
    <source>
        <strain evidence="2">CCUG 53270</strain>
    </source>
</reference>
<dbReference type="EMBL" id="JBHTLU010000012">
    <property type="protein sequence ID" value="MFD1219545.1"/>
    <property type="molecule type" value="Genomic_DNA"/>
</dbReference>
<keyword evidence="2" id="KW-1185">Reference proteome</keyword>
<gene>
    <name evidence="1" type="ORF">ACFQ4B_05410</name>
</gene>
<evidence type="ECO:0000313" key="2">
    <source>
        <dbReference type="Proteomes" id="UP001597180"/>
    </source>
</evidence>
<organism evidence="1 2">
    <name type="scientific">Paenibacillus vulneris</name>
    <dbReference type="NCBI Taxonomy" id="1133364"/>
    <lineage>
        <taxon>Bacteria</taxon>
        <taxon>Bacillati</taxon>
        <taxon>Bacillota</taxon>
        <taxon>Bacilli</taxon>
        <taxon>Bacillales</taxon>
        <taxon>Paenibacillaceae</taxon>
        <taxon>Paenibacillus</taxon>
    </lineage>
</organism>
<sequence length="62" mass="7335">MEKKYRIELLVSYDKETKLEVWQMTKLCSENIEALLPFATKGYRIVEISSGKEVCRYENDTI</sequence>
<name>A0ABW3UG38_9BACL</name>
<protein>
    <submittedName>
        <fullName evidence="1">Uncharacterized protein</fullName>
    </submittedName>
</protein>